<keyword evidence="6" id="KW-0862">Zinc</keyword>
<feature type="region of interest" description="Disordered" evidence="12">
    <location>
        <begin position="572"/>
        <end position="650"/>
    </location>
</feature>
<evidence type="ECO:0000256" key="12">
    <source>
        <dbReference type="SAM" id="MobiDB-lite"/>
    </source>
</evidence>
<reference evidence="16" key="2">
    <citation type="submission" date="2023-02" db="EMBL/GenBank/DDBJ databases">
        <authorList>
            <consortium name="DOE Joint Genome Institute"/>
            <person name="Mondo S.J."/>
            <person name="Chang Y."/>
            <person name="Wang Y."/>
            <person name="Ahrendt S."/>
            <person name="Andreopoulos W."/>
            <person name="Barry K."/>
            <person name="Beard J."/>
            <person name="Benny G.L."/>
            <person name="Blankenship S."/>
            <person name="Bonito G."/>
            <person name="Cuomo C."/>
            <person name="Desiro A."/>
            <person name="Gervers K.A."/>
            <person name="Hundley H."/>
            <person name="Kuo A."/>
            <person name="LaButti K."/>
            <person name="Lang B.F."/>
            <person name="Lipzen A."/>
            <person name="O'Donnell K."/>
            <person name="Pangilinan J."/>
            <person name="Reynolds N."/>
            <person name="Sandor L."/>
            <person name="Smith M.W."/>
            <person name="Tsang A."/>
            <person name="Grigoriev I.V."/>
            <person name="Stajich J.E."/>
            <person name="Spatafora J.W."/>
        </authorList>
    </citation>
    <scope>NUCLEOTIDE SEQUENCE</scope>
    <source>
        <strain evidence="16">RSA 2281</strain>
    </source>
</reference>
<keyword evidence="5 10" id="KW-0863">Zinc-finger</keyword>
<dbReference type="EC" id="5.6.2.1" evidence="3 11"/>
<dbReference type="SMART" id="SM00437">
    <property type="entry name" value="TOP1Ac"/>
    <property type="match status" value="1"/>
</dbReference>
<dbReference type="PANTHER" id="PTHR11390:SF21">
    <property type="entry name" value="DNA TOPOISOMERASE 3-ALPHA"/>
    <property type="match status" value="1"/>
</dbReference>
<dbReference type="PANTHER" id="PTHR11390">
    <property type="entry name" value="PROKARYOTIC DNA TOPOISOMERASE"/>
    <property type="match status" value="1"/>
</dbReference>
<evidence type="ECO:0000256" key="2">
    <source>
        <dbReference type="ARBA" id="ARBA00009446"/>
    </source>
</evidence>
<dbReference type="GO" id="GO:0003677">
    <property type="term" value="F:DNA binding"/>
    <property type="evidence" value="ECO:0007669"/>
    <property type="project" value="UniProtKB-KW"/>
</dbReference>
<evidence type="ECO:0000256" key="10">
    <source>
        <dbReference type="PROSITE-ProRule" id="PRU01343"/>
    </source>
</evidence>
<dbReference type="InterPro" id="IPR013497">
    <property type="entry name" value="Topo_IA_cen"/>
</dbReference>
<dbReference type="CDD" id="cd00186">
    <property type="entry name" value="TOP1Ac"/>
    <property type="match status" value="1"/>
</dbReference>
<dbReference type="PROSITE" id="PS52039">
    <property type="entry name" value="TOPO_IA_2"/>
    <property type="match status" value="1"/>
</dbReference>
<reference evidence="16" key="1">
    <citation type="journal article" date="2022" name="IScience">
        <title>Evolution of zygomycete secretomes and the origins of terrestrial fungal ecologies.</title>
        <authorList>
            <person name="Chang Y."/>
            <person name="Wang Y."/>
            <person name="Mondo S."/>
            <person name="Ahrendt S."/>
            <person name="Andreopoulos W."/>
            <person name="Barry K."/>
            <person name="Beard J."/>
            <person name="Benny G.L."/>
            <person name="Blankenship S."/>
            <person name="Bonito G."/>
            <person name="Cuomo C."/>
            <person name="Desiro A."/>
            <person name="Gervers K.A."/>
            <person name="Hundley H."/>
            <person name="Kuo A."/>
            <person name="LaButti K."/>
            <person name="Lang B.F."/>
            <person name="Lipzen A."/>
            <person name="O'Donnell K."/>
            <person name="Pangilinan J."/>
            <person name="Reynolds N."/>
            <person name="Sandor L."/>
            <person name="Smith M.E."/>
            <person name="Tsang A."/>
            <person name="Grigoriev I.V."/>
            <person name="Stajich J.E."/>
            <person name="Spatafora J.W."/>
        </authorList>
    </citation>
    <scope>NUCLEOTIDE SEQUENCE</scope>
    <source>
        <strain evidence="16">RSA 2281</strain>
    </source>
</reference>
<comment type="similarity">
    <text evidence="2 11">Belongs to the type IA topoisomerase family.</text>
</comment>
<dbReference type="GO" id="GO:0006281">
    <property type="term" value="P:DNA repair"/>
    <property type="evidence" value="ECO:0007669"/>
    <property type="project" value="TreeGrafter"/>
</dbReference>
<evidence type="ECO:0000256" key="4">
    <source>
        <dbReference type="ARBA" id="ARBA00022723"/>
    </source>
</evidence>
<dbReference type="EMBL" id="JAIXMP010000002">
    <property type="protein sequence ID" value="KAI9276660.1"/>
    <property type="molecule type" value="Genomic_DNA"/>
</dbReference>
<evidence type="ECO:0000259" key="13">
    <source>
        <dbReference type="PROSITE" id="PS50880"/>
    </source>
</evidence>
<keyword evidence="8 11" id="KW-0238">DNA-binding</keyword>
<dbReference type="InterPro" id="IPR003602">
    <property type="entry name" value="Topo_IA_DNA-bd_dom"/>
</dbReference>
<feature type="region of interest" description="Disordered" evidence="12">
    <location>
        <begin position="329"/>
        <end position="348"/>
    </location>
</feature>
<evidence type="ECO:0000256" key="5">
    <source>
        <dbReference type="ARBA" id="ARBA00022771"/>
    </source>
</evidence>
<dbReference type="Gene3D" id="3.40.50.140">
    <property type="match status" value="1"/>
</dbReference>
<proteinExistence type="inferred from homology"/>
<evidence type="ECO:0000256" key="11">
    <source>
        <dbReference type="RuleBase" id="RU362092"/>
    </source>
</evidence>
<dbReference type="GO" id="GO:0006310">
    <property type="term" value="P:DNA recombination"/>
    <property type="evidence" value="ECO:0007669"/>
    <property type="project" value="TreeGrafter"/>
</dbReference>
<dbReference type="GO" id="GO:0005634">
    <property type="term" value="C:nucleus"/>
    <property type="evidence" value="ECO:0007669"/>
    <property type="project" value="TreeGrafter"/>
</dbReference>
<evidence type="ECO:0000313" key="17">
    <source>
        <dbReference type="Proteomes" id="UP001209540"/>
    </source>
</evidence>
<comment type="caution">
    <text evidence="16">The sequence shown here is derived from an EMBL/GenBank/DDBJ whole genome shotgun (WGS) entry which is preliminary data.</text>
</comment>
<comment type="function">
    <text evidence="11">Introduces a single-strand break via transesterification at a target site in duplex DNA. Releases the supercoiling and torsional tension of DNA introduced during the DNA replication and transcription by transiently cleaving and rejoining one strand of the DNA duplex. The scissile phosphodiester is attacked by the catalytic tyrosine of the enzyme, resulting in the formation of a DNA-(5'-phosphotyrosyl)-enzyme intermediate and the expulsion of a 3'-OH DNA strand.</text>
</comment>
<feature type="domain" description="GRF-type" evidence="14">
    <location>
        <begin position="650"/>
        <end position="690"/>
    </location>
</feature>
<dbReference type="SMART" id="SM00436">
    <property type="entry name" value="TOP1Bc"/>
    <property type="match status" value="1"/>
</dbReference>
<dbReference type="Gene3D" id="1.10.460.10">
    <property type="entry name" value="Topoisomerase I, domain 2"/>
    <property type="match status" value="1"/>
</dbReference>
<dbReference type="Pfam" id="PF01751">
    <property type="entry name" value="Toprim"/>
    <property type="match status" value="1"/>
</dbReference>
<keyword evidence="7 11" id="KW-0799">Topoisomerase</keyword>
<dbReference type="Pfam" id="PF06839">
    <property type="entry name" value="Zn_ribbon_GRF"/>
    <property type="match status" value="1"/>
</dbReference>
<dbReference type="InterPro" id="IPR000380">
    <property type="entry name" value="Topo_IA"/>
</dbReference>
<dbReference type="InterPro" id="IPR013825">
    <property type="entry name" value="Topo_IA_cen_sub2"/>
</dbReference>
<evidence type="ECO:0000256" key="9">
    <source>
        <dbReference type="ARBA" id="ARBA00023235"/>
    </source>
</evidence>
<evidence type="ECO:0000259" key="15">
    <source>
        <dbReference type="PROSITE" id="PS52039"/>
    </source>
</evidence>
<dbReference type="InterPro" id="IPR003601">
    <property type="entry name" value="Topo_IA_2"/>
</dbReference>
<dbReference type="FunFam" id="1.10.290.10:FF:000001">
    <property type="entry name" value="DNA topoisomerase"/>
    <property type="match status" value="1"/>
</dbReference>
<evidence type="ECO:0000256" key="1">
    <source>
        <dbReference type="ARBA" id="ARBA00000213"/>
    </source>
</evidence>
<dbReference type="Proteomes" id="UP001209540">
    <property type="component" value="Unassembled WGS sequence"/>
</dbReference>
<dbReference type="AlphaFoldDB" id="A0AAD5PJC0"/>
<feature type="compositionally biased region" description="Basic residues" evidence="12">
    <location>
        <begin position="595"/>
        <end position="604"/>
    </location>
</feature>
<dbReference type="SUPFAM" id="SSF56712">
    <property type="entry name" value="Prokaryotic type I DNA topoisomerase"/>
    <property type="match status" value="1"/>
</dbReference>
<name>A0AAD5PJC0_9FUNG</name>
<dbReference type="CDD" id="cd01028">
    <property type="entry name" value="TOPRIM_TopoIA"/>
    <property type="match status" value="1"/>
</dbReference>
<protein>
    <recommendedName>
        <fullName evidence="3 11">DNA topoisomerase</fullName>
        <ecNumber evidence="3 11">5.6.2.1</ecNumber>
    </recommendedName>
</protein>
<feature type="compositionally biased region" description="Polar residues" evidence="12">
    <location>
        <begin position="572"/>
        <end position="581"/>
    </location>
</feature>
<evidence type="ECO:0000256" key="3">
    <source>
        <dbReference type="ARBA" id="ARBA00012891"/>
    </source>
</evidence>
<dbReference type="PROSITE" id="PS51999">
    <property type="entry name" value="ZF_GRF"/>
    <property type="match status" value="1"/>
</dbReference>
<dbReference type="InterPro" id="IPR023405">
    <property type="entry name" value="Topo_IA_core_domain"/>
</dbReference>
<dbReference type="GO" id="GO:0031422">
    <property type="term" value="C:RecQ family helicase-topoisomerase III complex"/>
    <property type="evidence" value="ECO:0007669"/>
    <property type="project" value="TreeGrafter"/>
</dbReference>
<dbReference type="PROSITE" id="PS50880">
    <property type="entry name" value="TOPRIM"/>
    <property type="match status" value="1"/>
</dbReference>
<dbReference type="GO" id="GO:0008270">
    <property type="term" value="F:zinc ion binding"/>
    <property type="evidence" value="ECO:0007669"/>
    <property type="project" value="UniProtKB-KW"/>
</dbReference>
<feature type="domain" description="Toprim" evidence="13">
    <location>
        <begin position="1"/>
        <end position="96"/>
    </location>
</feature>
<evidence type="ECO:0000256" key="8">
    <source>
        <dbReference type="ARBA" id="ARBA00023125"/>
    </source>
</evidence>
<accession>A0AAD5PJC0</accession>
<keyword evidence="4" id="KW-0479">Metal-binding</keyword>
<dbReference type="InterPro" id="IPR013824">
    <property type="entry name" value="Topo_IA_cen_sub1"/>
</dbReference>
<feature type="compositionally biased region" description="Gly residues" evidence="12">
    <location>
        <begin position="605"/>
        <end position="620"/>
    </location>
</feature>
<feature type="compositionally biased region" description="Basic and acidic residues" evidence="12">
    <location>
        <begin position="329"/>
        <end position="338"/>
    </location>
</feature>
<dbReference type="InterPro" id="IPR010666">
    <property type="entry name" value="Znf_GRF"/>
</dbReference>
<evidence type="ECO:0000313" key="16">
    <source>
        <dbReference type="EMBL" id="KAI9276660.1"/>
    </source>
</evidence>
<dbReference type="Gene3D" id="2.70.20.10">
    <property type="entry name" value="Topoisomerase I, domain 3"/>
    <property type="match status" value="1"/>
</dbReference>
<keyword evidence="17" id="KW-1185">Reference proteome</keyword>
<evidence type="ECO:0000256" key="7">
    <source>
        <dbReference type="ARBA" id="ARBA00023029"/>
    </source>
</evidence>
<evidence type="ECO:0000259" key="14">
    <source>
        <dbReference type="PROSITE" id="PS51999"/>
    </source>
</evidence>
<dbReference type="InterPro" id="IPR006171">
    <property type="entry name" value="TOPRIM_dom"/>
</dbReference>
<gene>
    <name evidence="16" type="ORF">BDA99DRAFT_115030</name>
</gene>
<dbReference type="GO" id="GO:0003917">
    <property type="term" value="F:DNA topoisomerase type I (single strand cut, ATP-independent) activity"/>
    <property type="evidence" value="ECO:0007669"/>
    <property type="project" value="UniProtKB-EC"/>
</dbReference>
<feature type="compositionally biased region" description="Low complexity" evidence="12">
    <location>
        <begin position="636"/>
        <end position="646"/>
    </location>
</feature>
<feature type="domain" description="Topo IA-type catalytic" evidence="15">
    <location>
        <begin position="114"/>
        <end position="542"/>
    </location>
</feature>
<dbReference type="GO" id="GO:0006265">
    <property type="term" value="P:DNA topological change"/>
    <property type="evidence" value="ECO:0007669"/>
    <property type="project" value="InterPro"/>
</dbReference>
<evidence type="ECO:0000256" key="6">
    <source>
        <dbReference type="ARBA" id="ARBA00022833"/>
    </source>
</evidence>
<organism evidence="16 17">
    <name type="scientific">Phascolomyces articulosus</name>
    <dbReference type="NCBI Taxonomy" id="60185"/>
    <lineage>
        <taxon>Eukaryota</taxon>
        <taxon>Fungi</taxon>
        <taxon>Fungi incertae sedis</taxon>
        <taxon>Mucoromycota</taxon>
        <taxon>Mucoromycotina</taxon>
        <taxon>Mucoromycetes</taxon>
        <taxon>Mucorales</taxon>
        <taxon>Lichtheimiaceae</taxon>
        <taxon>Phascolomyces</taxon>
    </lineage>
</organism>
<comment type="catalytic activity">
    <reaction evidence="1 11">
        <text>ATP-independent breakage of single-stranded DNA, followed by passage and rejoining.</text>
        <dbReference type="EC" id="5.6.2.1"/>
    </reaction>
</comment>
<sequence length="690" mass="78913">MTMTALLGHVLELDFGPENKSWHLDTIEDLFNARVSRNVPEKLQSVADNIQQQARNAEVLFIWTDCDREGEAIGAEVEYLCTQVNPRMEVWRARFSAMQDRPIHHAANNHDVLDRRQINAVRARSELDLRIGAAFTRLQTLLLRQYFHNREKVIISYGSCQFPTLGFVVDRYMAIKNFVSEEFWKIDMEYASESYEKGDGNSDTVKFNWKRGHLFDYWCAFVLYEKCYKNPMATVKSVQKKRVTKRKPLPLTTVELQKTANRALNISGDRIMQIAEDLYRSGLISYPRTETDEFDKNFEFMPLIQMQTNDRVWGNHAQFIRDGDFERPRNGGHNDKAHPPIHPTGYDQNLSGDQRRVYEFVVRRFLACCWKDAVGHETLVAAQITSELFDAKGLIITERNYLQVYPYDKWSTHTIPDFEEGQQFMPSSLFLNSGKTEAPKLLTEYDLIGLMEKNEIGTDATIAEHIKKILDRRYAYKTGQYFNPSTLGIALVLGYDEIGFETSLSKPFLRREMEADLKQICQGTKDSQRVLQQSIQRYGEMFQRTTNDFNKLRYSMDTYFDYGEYLQNVARNNTSNQNNGLTEGGENTSSGGGRGRGRGSRGRGSRGGNTGQGRGSGMRGGSTSRGRDRGRGRGRGSSSNRTDNSNIPNCECGLSAVERTVIKDGANKGRKFHTCSKPQNEQCGYFNFLD</sequence>
<dbReference type="Gene3D" id="1.10.290.10">
    <property type="entry name" value="Topoisomerase I, domain 4"/>
    <property type="match status" value="1"/>
</dbReference>
<dbReference type="Pfam" id="PF01131">
    <property type="entry name" value="Topoisom_bac"/>
    <property type="match status" value="1"/>
</dbReference>
<dbReference type="PRINTS" id="PR00417">
    <property type="entry name" value="PRTPISMRASEI"/>
</dbReference>
<dbReference type="InterPro" id="IPR013826">
    <property type="entry name" value="Topo_IA_cen_sub3"/>
</dbReference>
<keyword evidence="9 11" id="KW-0413">Isomerase</keyword>